<dbReference type="InterPro" id="IPR007239">
    <property type="entry name" value="Atg5"/>
</dbReference>
<keyword evidence="6" id="KW-0472">Membrane</keyword>
<feature type="domain" description="Autophagy protein ATG5 alpha-helical bundle region" evidence="8">
    <location>
        <begin position="118"/>
        <end position="173"/>
    </location>
</feature>
<dbReference type="InterPro" id="IPR048939">
    <property type="entry name" value="ATG5_UblA"/>
</dbReference>
<reference evidence="10" key="1">
    <citation type="submission" date="2017-12" db="EMBL/GenBank/DDBJ databases">
        <title>Identification of a autophagy-related gene DjAtg5 in planaian Dugesia japonica.</title>
        <authorList>
            <person name="Ma K."/>
            <person name="Zhang Y."/>
            <person name="Wu M."/>
        </authorList>
    </citation>
    <scope>NUCLEOTIDE SEQUENCE</scope>
</reference>
<evidence type="ECO:0000313" key="10">
    <source>
        <dbReference type="EMBL" id="AWD06774.1"/>
    </source>
</evidence>
<evidence type="ECO:0000256" key="2">
    <source>
        <dbReference type="ARBA" id="ARBA00006910"/>
    </source>
</evidence>
<dbReference type="Pfam" id="PF20637">
    <property type="entry name" value="ATG5_HBR"/>
    <property type="match status" value="1"/>
</dbReference>
<dbReference type="GO" id="GO:0000422">
    <property type="term" value="P:autophagy of mitochondrion"/>
    <property type="evidence" value="ECO:0007669"/>
    <property type="project" value="TreeGrafter"/>
</dbReference>
<evidence type="ECO:0000256" key="3">
    <source>
        <dbReference type="ARBA" id="ARBA00022499"/>
    </source>
</evidence>
<feature type="domain" description="Autophagy protein ATG5 UblA" evidence="9">
    <location>
        <begin position="10"/>
        <end position="103"/>
    </location>
</feature>
<keyword evidence="4 6" id="KW-0832">Ubl conjugation</keyword>
<dbReference type="GO" id="GO:0034274">
    <property type="term" value="C:Atg12-Atg5-Atg16 complex"/>
    <property type="evidence" value="ECO:0007669"/>
    <property type="project" value="TreeGrafter"/>
</dbReference>
<evidence type="ECO:0000259" key="8">
    <source>
        <dbReference type="Pfam" id="PF20637"/>
    </source>
</evidence>
<dbReference type="AlphaFoldDB" id="A0A2S1BJG8"/>
<dbReference type="GO" id="GO:0007033">
    <property type="term" value="P:vacuole organization"/>
    <property type="evidence" value="ECO:0007669"/>
    <property type="project" value="UniProtKB-ARBA"/>
</dbReference>
<dbReference type="Gene3D" id="3.10.20.620">
    <property type="match status" value="1"/>
</dbReference>
<evidence type="ECO:0000259" key="9">
    <source>
        <dbReference type="Pfam" id="PF20638"/>
    </source>
</evidence>
<dbReference type="EMBL" id="MG599483">
    <property type="protein sequence ID" value="AWD06774.1"/>
    <property type="molecule type" value="mRNA"/>
</dbReference>
<comment type="subcellular location">
    <subcellularLocation>
        <location evidence="1 6">Preautophagosomal structure membrane</location>
        <topology evidence="1 6">Peripheral membrane protein</topology>
    </subcellularLocation>
</comment>
<keyword evidence="5 6" id="KW-0072">Autophagy</keyword>
<dbReference type="GO" id="GO:0019776">
    <property type="term" value="F:Atg8-family ligase activity"/>
    <property type="evidence" value="ECO:0007669"/>
    <property type="project" value="TreeGrafter"/>
</dbReference>
<dbReference type="Gene3D" id="3.10.20.90">
    <property type="entry name" value="Phosphatidylinositol 3-kinase Catalytic Subunit, Chain A, domain 1"/>
    <property type="match status" value="1"/>
</dbReference>
<dbReference type="InterPro" id="IPR048318">
    <property type="entry name" value="ATG5_UblB"/>
</dbReference>
<dbReference type="Pfam" id="PF20638">
    <property type="entry name" value="ATG5_UblA"/>
    <property type="match status" value="1"/>
</dbReference>
<comment type="function">
    <text evidence="6">Involved in autophagic vesicle formation.</text>
</comment>
<evidence type="ECO:0000259" key="7">
    <source>
        <dbReference type="Pfam" id="PF04106"/>
    </source>
</evidence>
<evidence type="ECO:0000256" key="6">
    <source>
        <dbReference type="RuleBase" id="RU361202"/>
    </source>
</evidence>
<organism evidence="10">
    <name type="scientific">Dugesia japonica</name>
    <name type="common">Planarian</name>
    <dbReference type="NCBI Taxonomy" id="6161"/>
    <lineage>
        <taxon>Eukaryota</taxon>
        <taxon>Metazoa</taxon>
        <taxon>Spiralia</taxon>
        <taxon>Lophotrochozoa</taxon>
        <taxon>Platyhelminthes</taxon>
        <taxon>Rhabditophora</taxon>
        <taxon>Seriata</taxon>
        <taxon>Tricladida</taxon>
        <taxon>Continenticola</taxon>
        <taxon>Geoplanoidea</taxon>
        <taxon>Dugesiidae</taxon>
        <taxon>Dugesia</taxon>
    </lineage>
</organism>
<dbReference type="GO" id="GO:0005776">
    <property type="term" value="C:autophagosome"/>
    <property type="evidence" value="ECO:0007669"/>
    <property type="project" value="TreeGrafter"/>
</dbReference>
<dbReference type="GO" id="GO:0006995">
    <property type="term" value="P:cellular response to nitrogen starvation"/>
    <property type="evidence" value="ECO:0007669"/>
    <property type="project" value="TreeGrafter"/>
</dbReference>
<dbReference type="InterPro" id="IPR048940">
    <property type="entry name" value="ATG5_HBR"/>
</dbReference>
<keyword evidence="3 6" id="KW-1017">Isopeptide bond</keyword>
<accession>A0A2S1BJG8</accession>
<dbReference type="GO" id="GO:0044233">
    <property type="term" value="C:mitochondria-associated endoplasmic reticulum membrane contact site"/>
    <property type="evidence" value="ECO:0007669"/>
    <property type="project" value="TreeGrafter"/>
</dbReference>
<dbReference type="Pfam" id="PF04106">
    <property type="entry name" value="ATG5_UblB"/>
    <property type="match status" value="1"/>
</dbReference>
<proteinExistence type="evidence at transcript level"/>
<comment type="subunit">
    <text evidence="6">Conjugated with ATG12.</text>
</comment>
<name>A0A2S1BJG8_DUGJA</name>
<dbReference type="InterPro" id="IPR042527">
    <property type="entry name" value="Atg5_UblA_dom_sf"/>
</dbReference>
<comment type="similarity">
    <text evidence="2 6">Belongs to the ATG5 family.</text>
</comment>
<evidence type="ECO:0000256" key="5">
    <source>
        <dbReference type="ARBA" id="ARBA00023006"/>
    </source>
</evidence>
<dbReference type="PANTHER" id="PTHR13040">
    <property type="entry name" value="AUTOPHAGY PROTEIN 5"/>
    <property type="match status" value="1"/>
</dbReference>
<dbReference type="GO" id="GO:0034727">
    <property type="term" value="P:piecemeal microautophagy of the nucleus"/>
    <property type="evidence" value="ECO:0007669"/>
    <property type="project" value="TreeGrafter"/>
</dbReference>
<dbReference type="Gene3D" id="1.10.246.190">
    <property type="entry name" value="Autophagy protein Apg5, helix rich domain"/>
    <property type="match status" value="1"/>
</dbReference>
<dbReference type="PANTHER" id="PTHR13040:SF2">
    <property type="entry name" value="AUTOPHAGY PROTEIN 5"/>
    <property type="match status" value="1"/>
</dbReference>
<evidence type="ECO:0000256" key="4">
    <source>
        <dbReference type="ARBA" id="ARBA00022843"/>
    </source>
</evidence>
<feature type="domain" description="Autophagy protein ATG5 UblB" evidence="7">
    <location>
        <begin position="198"/>
        <end position="277"/>
    </location>
</feature>
<evidence type="ECO:0000256" key="1">
    <source>
        <dbReference type="ARBA" id="ARBA00004623"/>
    </source>
</evidence>
<protein>
    <recommendedName>
        <fullName evidence="6">Autophagy protein 5</fullName>
    </recommendedName>
</protein>
<dbReference type="GO" id="GO:0034045">
    <property type="term" value="C:phagophore assembly site membrane"/>
    <property type="evidence" value="ECO:0007669"/>
    <property type="project" value="UniProtKB-SubCell"/>
</dbReference>
<dbReference type="GO" id="GO:0061908">
    <property type="term" value="C:phagophore"/>
    <property type="evidence" value="ECO:0007669"/>
    <property type="project" value="TreeGrafter"/>
</dbReference>
<sequence>MVDMDIIKTVWEGKLPICFNLSEKDTYSYEKLTPVYMLVPRVSYLPLFSEKLQNHFKRLINHQEEFKVWFSADKIPLKSHYPVGLLYDCASNQSLPWSITVHFSNFPSDKLIDLSKEENLESHFIYTVKEADYLKSRGLLIQSFQQKEMESIWAGLKTDNFEQFWSINRKLMDYEKIAHESNKAGGENPVVHNGFKCIPCRVYLPDRIGFVQKLIKSMHDNGDQYVLSDLIAILELPLDNVTNYKFIIHGIDVPSNSPLQWLSENFSYPDNFLHILVKTVIEQM</sequence>
<dbReference type="InterPro" id="IPR042526">
    <property type="entry name" value="Atg5_HR"/>
</dbReference>